<name>A0A2R6AAF6_9ARCH</name>
<evidence type="ECO:0000313" key="1">
    <source>
        <dbReference type="EMBL" id="PSN83308.1"/>
    </source>
</evidence>
<dbReference type="EMBL" id="NEXC01000028">
    <property type="protein sequence ID" value="PSN83308.1"/>
    <property type="molecule type" value="Genomic_DNA"/>
</dbReference>
<protein>
    <submittedName>
        <fullName evidence="1">Uncharacterized protein</fullName>
    </submittedName>
</protein>
<organism evidence="1 2">
    <name type="scientific">Candidatus Marsarchaeota G1 archaeon OSP_D</name>
    <dbReference type="NCBI Taxonomy" id="1978155"/>
    <lineage>
        <taxon>Archaea</taxon>
        <taxon>Candidatus Marsarchaeota</taxon>
        <taxon>Candidatus Marsarchaeota group 1</taxon>
    </lineage>
</organism>
<gene>
    <name evidence="1" type="ORF">B9Q01_05125</name>
</gene>
<dbReference type="AlphaFoldDB" id="A0A2R6AAF6"/>
<evidence type="ECO:0000313" key="2">
    <source>
        <dbReference type="Proteomes" id="UP000240880"/>
    </source>
</evidence>
<accession>A0A2R6AAF6</accession>
<sequence>MRVNRKAQVLARFQDASSFPNFVCKQRALTRSTLETLLKAFLCNNHKKARFSGFLLNNTTKRTNLRLSFSKFVRH</sequence>
<comment type="caution">
    <text evidence="1">The sequence shown here is derived from an EMBL/GenBank/DDBJ whole genome shotgun (WGS) entry which is preliminary data.</text>
</comment>
<dbReference type="Proteomes" id="UP000240880">
    <property type="component" value="Unassembled WGS sequence"/>
</dbReference>
<reference evidence="1 2" key="1">
    <citation type="submission" date="2017-04" db="EMBL/GenBank/DDBJ databases">
        <title>Novel microbial lineages endemic to geothermal iron-oxide mats fill important gaps in the evolutionary history of Archaea.</title>
        <authorList>
            <person name="Jay Z.J."/>
            <person name="Beam J.P."/>
            <person name="Dlakic M."/>
            <person name="Rusch D.B."/>
            <person name="Kozubal M.A."/>
            <person name="Inskeep W.P."/>
        </authorList>
    </citation>
    <scope>NUCLEOTIDE SEQUENCE [LARGE SCALE GENOMIC DNA]</scope>
    <source>
        <strain evidence="1">OSP_D</strain>
    </source>
</reference>
<proteinExistence type="predicted"/>